<evidence type="ECO:0000256" key="11">
    <source>
        <dbReference type="ARBA" id="ARBA00057735"/>
    </source>
</evidence>
<evidence type="ECO:0000313" key="14">
    <source>
        <dbReference type="EMBL" id="EAW29917.1"/>
    </source>
</evidence>
<evidence type="ECO:0000313" key="15">
    <source>
        <dbReference type="Proteomes" id="UP000004931"/>
    </source>
</evidence>
<dbReference type="PANTHER" id="PTHR10344">
    <property type="entry name" value="THYMIDYLATE KINASE"/>
    <property type="match status" value="1"/>
</dbReference>
<comment type="catalytic activity">
    <reaction evidence="10 12">
        <text>dTMP + ATP = dTDP + ADP</text>
        <dbReference type="Rhea" id="RHEA:13517"/>
        <dbReference type="ChEBI" id="CHEBI:30616"/>
        <dbReference type="ChEBI" id="CHEBI:58369"/>
        <dbReference type="ChEBI" id="CHEBI:63528"/>
        <dbReference type="ChEBI" id="CHEBI:456216"/>
        <dbReference type="EC" id="2.7.4.9"/>
    </reaction>
</comment>
<evidence type="ECO:0000256" key="9">
    <source>
        <dbReference type="ARBA" id="ARBA00029962"/>
    </source>
</evidence>
<dbReference type="AlphaFoldDB" id="A0YGP9"/>
<evidence type="ECO:0000256" key="7">
    <source>
        <dbReference type="ARBA" id="ARBA00022777"/>
    </source>
</evidence>
<dbReference type="SUPFAM" id="SSF52540">
    <property type="entry name" value="P-loop containing nucleoside triphosphate hydrolases"/>
    <property type="match status" value="1"/>
</dbReference>
<evidence type="ECO:0000256" key="2">
    <source>
        <dbReference type="ARBA" id="ARBA00012980"/>
    </source>
</evidence>
<evidence type="ECO:0000256" key="6">
    <source>
        <dbReference type="ARBA" id="ARBA00022741"/>
    </source>
</evidence>
<organism evidence="14 15">
    <name type="scientific">marine gamma proteobacterium HTCC2143</name>
    <dbReference type="NCBI Taxonomy" id="247633"/>
    <lineage>
        <taxon>Bacteria</taxon>
        <taxon>Pseudomonadati</taxon>
        <taxon>Pseudomonadota</taxon>
        <taxon>Gammaproteobacteria</taxon>
        <taxon>Cellvibrionales</taxon>
        <taxon>Spongiibacteraceae</taxon>
        <taxon>BD1-7 clade</taxon>
    </lineage>
</organism>
<dbReference type="CDD" id="cd01672">
    <property type="entry name" value="TMPK"/>
    <property type="match status" value="1"/>
</dbReference>
<dbReference type="EC" id="2.7.4.9" evidence="2 12"/>
<evidence type="ECO:0000259" key="13">
    <source>
        <dbReference type="Pfam" id="PF02223"/>
    </source>
</evidence>
<evidence type="ECO:0000256" key="3">
    <source>
        <dbReference type="ARBA" id="ARBA00017144"/>
    </source>
</evidence>
<keyword evidence="8 12" id="KW-0067">ATP-binding</keyword>
<dbReference type="PANTHER" id="PTHR10344:SF4">
    <property type="entry name" value="UMP-CMP KINASE 2, MITOCHONDRIAL"/>
    <property type="match status" value="1"/>
</dbReference>
<proteinExistence type="inferred from homology"/>
<evidence type="ECO:0000256" key="5">
    <source>
        <dbReference type="ARBA" id="ARBA00022727"/>
    </source>
</evidence>
<reference evidence="14 15" key="1">
    <citation type="journal article" date="2010" name="J. Bacteriol.">
        <title>Genome sequence of the oligotrophic marine Gammaproteobacterium HTCC2143, isolated from the Oregon Coast.</title>
        <authorList>
            <person name="Oh H.M."/>
            <person name="Kang I."/>
            <person name="Ferriera S."/>
            <person name="Giovannoni S.J."/>
            <person name="Cho J.C."/>
        </authorList>
    </citation>
    <scope>NUCLEOTIDE SEQUENCE [LARGE SCALE GENOMIC DNA]</scope>
    <source>
        <strain evidence="14 15">HTCC2143</strain>
    </source>
</reference>
<dbReference type="GO" id="GO:0004798">
    <property type="term" value="F:dTMP kinase activity"/>
    <property type="evidence" value="ECO:0007669"/>
    <property type="project" value="UniProtKB-UniRule"/>
</dbReference>
<dbReference type="GO" id="GO:0006235">
    <property type="term" value="P:dTTP biosynthetic process"/>
    <property type="evidence" value="ECO:0007669"/>
    <property type="project" value="UniProtKB-UniRule"/>
</dbReference>
<keyword evidence="15" id="KW-1185">Reference proteome</keyword>
<keyword evidence="6 12" id="KW-0547">Nucleotide-binding</keyword>
<dbReference type="GO" id="GO:0005829">
    <property type="term" value="C:cytosol"/>
    <property type="evidence" value="ECO:0007669"/>
    <property type="project" value="TreeGrafter"/>
</dbReference>
<evidence type="ECO:0000256" key="10">
    <source>
        <dbReference type="ARBA" id="ARBA00048743"/>
    </source>
</evidence>
<dbReference type="GO" id="GO:0006227">
    <property type="term" value="P:dUDP biosynthetic process"/>
    <property type="evidence" value="ECO:0007669"/>
    <property type="project" value="TreeGrafter"/>
</dbReference>
<keyword evidence="7 12" id="KW-0418">Kinase</keyword>
<dbReference type="eggNOG" id="COG0125">
    <property type="taxonomic scope" value="Bacteria"/>
</dbReference>
<gene>
    <name evidence="12" type="primary">tmk</name>
    <name evidence="14" type="ORF">GP2143_06479</name>
</gene>
<dbReference type="FunFam" id="3.40.50.300:FF:000225">
    <property type="entry name" value="Thymidylate kinase"/>
    <property type="match status" value="1"/>
</dbReference>
<dbReference type="GO" id="GO:0005524">
    <property type="term" value="F:ATP binding"/>
    <property type="evidence" value="ECO:0007669"/>
    <property type="project" value="UniProtKB-UniRule"/>
</dbReference>
<dbReference type="OrthoDB" id="9774907at2"/>
<dbReference type="HAMAP" id="MF_00165">
    <property type="entry name" value="Thymidylate_kinase"/>
    <property type="match status" value="1"/>
</dbReference>
<dbReference type="GO" id="GO:0006233">
    <property type="term" value="P:dTDP biosynthetic process"/>
    <property type="evidence" value="ECO:0007669"/>
    <property type="project" value="InterPro"/>
</dbReference>
<dbReference type="NCBIfam" id="TIGR00041">
    <property type="entry name" value="DTMP_kinase"/>
    <property type="match status" value="1"/>
</dbReference>
<dbReference type="InterPro" id="IPR039430">
    <property type="entry name" value="Thymidylate_kin-like_dom"/>
</dbReference>
<dbReference type="EMBL" id="AAVT01000012">
    <property type="protein sequence ID" value="EAW29917.1"/>
    <property type="molecule type" value="Genomic_DNA"/>
</dbReference>
<name>A0YGP9_9GAMM</name>
<accession>A0YGP9</accession>
<keyword evidence="4 12" id="KW-0808">Transferase</keyword>
<evidence type="ECO:0000256" key="8">
    <source>
        <dbReference type="ARBA" id="ARBA00022840"/>
    </source>
</evidence>
<dbReference type="Gene3D" id="3.40.50.300">
    <property type="entry name" value="P-loop containing nucleotide triphosphate hydrolases"/>
    <property type="match status" value="1"/>
</dbReference>
<dbReference type="InterPro" id="IPR027417">
    <property type="entry name" value="P-loop_NTPase"/>
</dbReference>
<comment type="function">
    <text evidence="11 12">Phosphorylation of dTMP to form dTDP in both de novo and salvage pathways of dTTP synthesis.</text>
</comment>
<dbReference type="STRING" id="247633.GP2143_06479"/>
<dbReference type="Pfam" id="PF02223">
    <property type="entry name" value="Thymidylate_kin"/>
    <property type="match status" value="1"/>
</dbReference>
<feature type="binding site" evidence="12">
    <location>
        <begin position="7"/>
        <end position="14"/>
    </location>
    <ligand>
        <name>ATP</name>
        <dbReference type="ChEBI" id="CHEBI:30616"/>
    </ligand>
</feature>
<dbReference type="InterPro" id="IPR018094">
    <property type="entry name" value="Thymidylate_kinase"/>
</dbReference>
<evidence type="ECO:0000256" key="12">
    <source>
        <dbReference type="HAMAP-Rule" id="MF_00165"/>
    </source>
</evidence>
<feature type="domain" description="Thymidylate kinase-like" evidence="13">
    <location>
        <begin position="5"/>
        <end position="192"/>
    </location>
</feature>
<protein>
    <recommendedName>
        <fullName evidence="3 12">Thymidylate kinase</fullName>
        <ecNumber evidence="2 12">2.7.4.9</ecNumber>
    </recommendedName>
    <alternativeName>
        <fullName evidence="9 12">dTMP kinase</fullName>
    </alternativeName>
</protein>
<sequence>MFITIEGGEGVGKSTNIAYIADQLSDANITCIVTREPGGTPLAEDIRQLLLSDRDEAIADNTELLLMFASRAQHIAGVIEPALARGDWVICDRFTDATYAYQGGGRGLSEAKIANLEQWVQEDLRPDITILFDAPITVGMSRAGQRGELDRIERERAAFFENVRNCYLMLAERHSDRFRTVDASETLGRVQASLQPIIAEMKHQFLVRSKT</sequence>
<evidence type="ECO:0000256" key="1">
    <source>
        <dbReference type="ARBA" id="ARBA00009776"/>
    </source>
</evidence>
<dbReference type="Proteomes" id="UP000004931">
    <property type="component" value="Unassembled WGS sequence"/>
</dbReference>
<comment type="similarity">
    <text evidence="1 12">Belongs to the thymidylate kinase family.</text>
</comment>
<comment type="caution">
    <text evidence="14">The sequence shown here is derived from an EMBL/GenBank/DDBJ whole genome shotgun (WGS) entry which is preliminary data.</text>
</comment>
<keyword evidence="5 12" id="KW-0545">Nucleotide biosynthesis</keyword>
<evidence type="ECO:0000256" key="4">
    <source>
        <dbReference type="ARBA" id="ARBA00022679"/>
    </source>
</evidence>